<dbReference type="InterPro" id="IPR050566">
    <property type="entry name" value="Deoxyribonucleoside_kinase"/>
</dbReference>
<gene>
    <name evidence="2" type="ORF">g.19673</name>
</gene>
<dbReference type="EMBL" id="GECZ01030619">
    <property type="protein sequence ID" value="JAS39150.1"/>
    <property type="molecule type" value="Transcribed_RNA"/>
</dbReference>
<dbReference type="GO" id="GO:0019136">
    <property type="term" value="F:deoxynucleoside kinase activity"/>
    <property type="evidence" value="ECO:0007669"/>
    <property type="project" value="TreeGrafter"/>
</dbReference>
<dbReference type="InterPro" id="IPR027417">
    <property type="entry name" value="P-loop_NTPase"/>
</dbReference>
<dbReference type="GO" id="GO:0005739">
    <property type="term" value="C:mitochondrion"/>
    <property type="evidence" value="ECO:0007669"/>
    <property type="project" value="TreeGrafter"/>
</dbReference>
<dbReference type="PANTHER" id="PTHR10513:SF38">
    <property type="entry name" value="DEOXYNUCLEOSIDE KINASE-LIKE PROTEIN"/>
    <property type="match status" value="1"/>
</dbReference>
<dbReference type="PANTHER" id="PTHR10513">
    <property type="entry name" value="DEOXYNUCLEOSIDE KINASE"/>
    <property type="match status" value="1"/>
</dbReference>
<name>A0A1B6EMJ0_9HEMI</name>
<feature type="domain" description="Deoxynucleoside kinase" evidence="1">
    <location>
        <begin position="44"/>
        <end position="240"/>
    </location>
</feature>
<proteinExistence type="predicted"/>
<dbReference type="SUPFAM" id="SSF52540">
    <property type="entry name" value="P-loop containing nucleoside triphosphate hydrolases"/>
    <property type="match status" value="1"/>
</dbReference>
<dbReference type="Pfam" id="PF01712">
    <property type="entry name" value="dNK"/>
    <property type="match status" value="1"/>
</dbReference>
<organism evidence="2">
    <name type="scientific">Cuerna arida</name>
    <dbReference type="NCBI Taxonomy" id="1464854"/>
    <lineage>
        <taxon>Eukaryota</taxon>
        <taxon>Metazoa</taxon>
        <taxon>Ecdysozoa</taxon>
        <taxon>Arthropoda</taxon>
        <taxon>Hexapoda</taxon>
        <taxon>Insecta</taxon>
        <taxon>Pterygota</taxon>
        <taxon>Neoptera</taxon>
        <taxon>Paraneoptera</taxon>
        <taxon>Hemiptera</taxon>
        <taxon>Auchenorrhyncha</taxon>
        <taxon>Membracoidea</taxon>
        <taxon>Cicadellidae</taxon>
        <taxon>Cicadellinae</taxon>
        <taxon>Proconiini</taxon>
        <taxon>Cuerna</taxon>
    </lineage>
</organism>
<evidence type="ECO:0000313" key="2">
    <source>
        <dbReference type="EMBL" id="JAS39150.1"/>
    </source>
</evidence>
<dbReference type="CDD" id="cd01673">
    <property type="entry name" value="dNK"/>
    <property type="match status" value="1"/>
</dbReference>
<dbReference type="Gene3D" id="3.40.50.300">
    <property type="entry name" value="P-loop containing nucleotide triphosphate hydrolases"/>
    <property type="match status" value="1"/>
</dbReference>
<sequence>MLQLFLKRRIFKIRSLLPLLQDMMGKESDKGHAENSLVNRPLRVSIEGNVGCGKSTLINYFKNFPEVDSRLEPLDDWRNVQGHNLLMMAYSEPHRWNFTFQHYIQLSRLNLQTQQTKRRIQIFERSIQNNRACFVEMAHESGLLADPDYVALCEWYDWIVQSLDVGLDLIVYLRSDPQVVFERMQRRGRPEESTVSLEYLTGLHTHYERWLVDCDPASLPAPVLVVDVNNDLPTVKAMYKTVEQYILGHKALPVTGYVKEFGWGLDRVETIKC</sequence>
<protein>
    <recommendedName>
        <fullName evidence="1">Deoxynucleoside kinase domain-containing protein</fullName>
    </recommendedName>
</protein>
<dbReference type="AlphaFoldDB" id="A0A1B6EMJ0"/>
<reference evidence="2" key="1">
    <citation type="submission" date="2015-11" db="EMBL/GenBank/DDBJ databases">
        <title>De novo transcriptome assembly of four potential Pierce s Disease insect vectors from Arizona vineyards.</title>
        <authorList>
            <person name="Tassone E.E."/>
        </authorList>
    </citation>
    <scope>NUCLEOTIDE SEQUENCE</scope>
</reference>
<accession>A0A1B6EMJ0</accession>
<evidence type="ECO:0000259" key="1">
    <source>
        <dbReference type="Pfam" id="PF01712"/>
    </source>
</evidence>
<dbReference type="InterPro" id="IPR031314">
    <property type="entry name" value="DNK_dom"/>
</dbReference>